<evidence type="ECO:0000256" key="5">
    <source>
        <dbReference type="ARBA" id="ARBA00015611"/>
    </source>
</evidence>
<dbReference type="InterPro" id="IPR050344">
    <property type="entry name" value="Peptidase_M1_aminopeptidases"/>
</dbReference>
<reference evidence="17 18" key="1">
    <citation type="submission" date="2023-07" db="EMBL/GenBank/DDBJ databases">
        <title>Sequencing the genomes of 1000 actinobacteria strains.</title>
        <authorList>
            <person name="Klenk H.-P."/>
        </authorList>
    </citation>
    <scope>NUCLEOTIDE SEQUENCE [LARGE SCALE GENOMIC DNA]</scope>
    <source>
        <strain evidence="17 18">DSM 20167</strain>
    </source>
</reference>
<evidence type="ECO:0000256" key="12">
    <source>
        <dbReference type="ARBA" id="ARBA00029811"/>
    </source>
</evidence>
<evidence type="ECO:0000259" key="15">
    <source>
        <dbReference type="Pfam" id="PF11838"/>
    </source>
</evidence>
<keyword evidence="7" id="KW-0645">Protease</keyword>
<dbReference type="Gene3D" id="1.10.390.10">
    <property type="entry name" value="Neutral Protease Domain 2"/>
    <property type="match status" value="1"/>
</dbReference>
<feature type="domain" description="Aminopeptidase N-like N-terminal" evidence="16">
    <location>
        <begin position="112"/>
        <end position="202"/>
    </location>
</feature>
<dbReference type="RefSeq" id="WP_302266049.1">
    <property type="nucleotide sequence ID" value="NZ_BAAAWO010000001.1"/>
</dbReference>
<protein>
    <recommendedName>
        <fullName evidence="5">Aminopeptidase N</fullName>
        <ecNumber evidence="4">3.4.11.2</ecNumber>
    </recommendedName>
    <alternativeName>
        <fullName evidence="12">Alanine aminopeptidase</fullName>
    </alternativeName>
    <alternativeName>
        <fullName evidence="13">Lysyl aminopeptidase</fullName>
    </alternativeName>
</protein>
<keyword evidence="10" id="KW-0862">Zinc</keyword>
<dbReference type="InterPro" id="IPR012778">
    <property type="entry name" value="Pept_M1_aminopeptidase"/>
</dbReference>
<comment type="caution">
    <text evidence="17">The sequence shown here is derived from an EMBL/GenBank/DDBJ whole genome shotgun (WGS) entry which is preliminary data.</text>
</comment>
<evidence type="ECO:0000256" key="9">
    <source>
        <dbReference type="ARBA" id="ARBA00022801"/>
    </source>
</evidence>
<dbReference type="PANTHER" id="PTHR11533:SF174">
    <property type="entry name" value="PUROMYCIN-SENSITIVE AMINOPEPTIDASE-RELATED"/>
    <property type="match status" value="1"/>
</dbReference>
<dbReference type="EC" id="3.4.11.2" evidence="4"/>
<dbReference type="EMBL" id="JAVDYI010000001">
    <property type="protein sequence ID" value="MDR7356485.1"/>
    <property type="molecule type" value="Genomic_DNA"/>
</dbReference>
<evidence type="ECO:0000256" key="2">
    <source>
        <dbReference type="ARBA" id="ARBA00001947"/>
    </source>
</evidence>
<accession>A0ABU2BD00</accession>
<keyword evidence="8" id="KW-0479">Metal-binding</keyword>
<dbReference type="InterPro" id="IPR045357">
    <property type="entry name" value="Aminopeptidase_N-like_N"/>
</dbReference>
<keyword evidence="6 17" id="KW-0031">Aminopeptidase</keyword>
<sequence length="885" mass="95163">MQRTPGQNENLTRDEAAWRAGTLRMVSCEVDLDLSTAQDPSVTGYRSLTTLCFTVHGTTGTFIDFIHESVQSITLNGAPVDPAEAVAGSRIYLHGLAAGDGEVNTVVIDGHAKYSRSGEGLHRYVDPADGQTYCYTQFEPADARRVYANFEQPDLKAPFTFIVRAPHHWHVASNQSPVRVDQHGDGTATTHFAPTLPISTYITTVLAGPYFVATDTYSRTLPDGSELAIPLNATCRASLAAHFDAANILELTKAGLDFFHELFDYPYPWGKYDSAFVPEYNLGAMENPGLVTFTEHYVFTSRATESQHEARANTIMHEMVHMWFGDLVTMAWWDDLWLKESFADYIGTLANAQATEFDTAWVAFANRRKGWAYVADQLPSTHPIVADIADLEAAKQNFDGITYAKGAAVLKQLAAYVGADAFRDAARTYFRAHEYSNTTLADFLSALAAASGRDMGAWSDAWLRTAGVPRLGIELDIVDSKITAATLTQSGTDPITGTPIAHPHVLDVGLFNVVDGALARTASHRVELAGSTVALPFLLGEARPDLILPNDGDDTYAMVDFDPVSLATLLAHLGTLSDPLARASCWAALWNMVRDAKLPAPDFLAAVRSHAESVTEVAVFTQLLTQARTAITHYLPPVLRDAERAALAEAITDWLGRAEPGSDKQVAAARALAVLARGGVAGPLVDALLAGEQPHPGLELDEDLRWALWQAKAASGTLDESALARLEADAAAHPSAVATSGRLLALAARPEPAVKKASFTAVLTGRDADGSALSNEAVSAIAAGFQLGSRELLDGYYVQYWPELAGIWESMSIGMATRVIAGLFPAAQDLGDDAVHPVMARVDGWLAGNPDAPAALRRILLEERDYLSRALAAQRLSAGQRLGAG</sequence>
<dbReference type="InterPro" id="IPR042097">
    <property type="entry name" value="Aminopeptidase_N-like_N_sf"/>
</dbReference>
<keyword evidence="9 17" id="KW-0378">Hydrolase</keyword>
<name>A0ABU2BD00_9MICC</name>
<dbReference type="InterPro" id="IPR001930">
    <property type="entry name" value="Peptidase_M1"/>
</dbReference>
<evidence type="ECO:0000256" key="10">
    <source>
        <dbReference type="ARBA" id="ARBA00022833"/>
    </source>
</evidence>
<dbReference type="CDD" id="cd09602">
    <property type="entry name" value="M1_APN"/>
    <property type="match status" value="1"/>
</dbReference>
<organism evidence="17 18">
    <name type="scientific">Paeniglutamicibacter sulfureus</name>
    <dbReference type="NCBI Taxonomy" id="43666"/>
    <lineage>
        <taxon>Bacteria</taxon>
        <taxon>Bacillati</taxon>
        <taxon>Actinomycetota</taxon>
        <taxon>Actinomycetes</taxon>
        <taxon>Micrococcales</taxon>
        <taxon>Micrococcaceae</taxon>
        <taxon>Paeniglutamicibacter</taxon>
    </lineage>
</organism>
<evidence type="ECO:0000256" key="6">
    <source>
        <dbReference type="ARBA" id="ARBA00022438"/>
    </source>
</evidence>
<comment type="similarity">
    <text evidence="3">Belongs to the peptidase M1 family.</text>
</comment>
<evidence type="ECO:0000256" key="1">
    <source>
        <dbReference type="ARBA" id="ARBA00000098"/>
    </source>
</evidence>
<evidence type="ECO:0000313" key="17">
    <source>
        <dbReference type="EMBL" id="MDR7356485.1"/>
    </source>
</evidence>
<evidence type="ECO:0000259" key="14">
    <source>
        <dbReference type="Pfam" id="PF01433"/>
    </source>
</evidence>
<comment type="cofactor">
    <cofactor evidence="2">
        <name>Zn(2+)</name>
        <dbReference type="ChEBI" id="CHEBI:29105"/>
    </cofactor>
</comment>
<evidence type="ECO:0000256" key="8">
    <source>
        <dbReference type="ARBA" id="ARBA00022723"/>
    </source>
</evidence>
<dbReference type="Gene3D" id="2.60.40.1730">
    <property type="entry name" value="tricorn interacting facor f3 domain"/>
    <property type="match status" value="1"/>
</dbReference>
<keyword evidence="11" id="KW-0482">Metalloprotease</keyword>
<dbReference type="PANTHER" id="PTHR11533">
    <property type="entry name" value="PROTEASE M1 ZINC METALLOPROTEASE"/>
    <property type="match status" value="1"/>
</dbReference>
<dbReference type="Pfam" id="PF01433">
    <property type="entry name" value="Peptidase_M1"/>
    <property type="match status" value="1"/>
</dbReference>
<dbReference type="Proteomes" id="UP001183817">
    <property type="component" value="Unassembled WGS sequence"/>
</dbReference>
<dbReference type="SUPFAM" id="SSF63737">
    <property type="entry name" value="Leukotriene A4 hydrolase N-terminal domain"/>
    <property type="match status" value="1"/>
</dbReference>
<dbReference type="Pfam" id="PF17900">
    <property type="entry name" value="Peptidase_M1_N"/>
    <property type="match status" value="1"/>
</dbReference>
<dbReference type="InterPro" id="IPR014782">
    <property type="entry name" value="Peptidase_M1_dom"/>
</dbReference>
<dbReference type="SUPFAM" id="SSF55486">
    <property type="entry name" value="Metalloproteases ('zincins'), catalytic domain"/>
    <property type="match status" value="1"/>
</dbReference>
<dbReference type="InterPro" id="IPR024571">
    <property type="entry name" value="ERAP1-like_C_dom"/>
</dbReference>
<gene>
    <name evidence="17" type="ORF">J2S64_000176</name>
</gene>
<evidence type="ECO:0000256" key="11">
    <source>
        <dbReference type="ARBA" id="ARBA00023049"/>
    </source>
</evidence>
<dbReference type="GO" id="GO:0016285">
    <property type="term" value="F:alanyl aminopeptidase activity"/>
    <property type="evidence" value="ECO:0007669"/>
    <property type="project" value="UniProtKB-EC"/>
</dbReference>
<evidence type="ECO:0000313" key="18">
    <source>
        <dbReference type="Proteomes" id="UP001183817"/>
    </source>
</evidence>
<dbReference type="InterPro" id="IPR027268">
    <property type="entry name" value="Peptidase_M4/M1_CTD_sf"/>
</dbReference>
<proteinExistence type="inferred from homology"/>
<feature type="domain" description="Peptidase M1 membrane alanine aminopeptidase" evidence="14">
    <location>
        <begin position="249"/>
        <end position="462"/>
    </location>
</feature>
<comment type="catalytic activity">
    <reaction evidence="1">
        <text>Release of an N-terminal amino acid, Xaa-|-Yaa- from a peptide, amide or arylamide. Xaa is preferably Ala, but may be most amino acids including Pro (slow action). When a terminal hydrophobic residue is followed by a prolyl residue, the two may be released as an intact Xaa-Pro dipeptide.</text>
        <dbReference type="EC" id="3.4.11.2"/>
    </reaction>
</comment>
<evidence type="ECO:0000256" key="3">
    <source>
        <dbReference type="ARBA" id="ARBA00010136"/>
    </source>
</evidence>
<feature type="domain" description="ERAP1-like C-terminal" evidence="15">
    <location>
        <begin position="546"/>
        <end position="865"/>
    </location>
</feature>
<dbReference type="NCBIfam" id="TIGR02412">
    <property type="entry name" value="pepN_strep_liv"/>
    <property type="match status" value="1"/>
</dbReference>
<keyword evidence="18" id="KW-1185">Reference proteome</keyword>
<dbReference type="PRINTS" id="PR00756">
    <property type="entry name" value="ALADIPTASE"/>
</dbReference>
<evidence type="ECO:0000256" key="7">
    <source>
        <dbReference type="ARBA" id="ARBA00022670"/>
    </source>
</evidence>
<evidence type="ECO:0000256" key="13">
    <source>
        <dbReference type="ARBA" id="ARBA00031533"/>
    </source>
</evidence>
<evidence type="ECO:0000259" key="16">
    <source>
        <dbReference type="Pfam" id="PF17900"/>
    </source>
</evidence>
<evidence type="ECO:0000256" key="4">
    <source>
        <dbReference type="ARBA" id="ARBA00012564"/>
    </source>
</evidence>
<dbReference type="Pfam" id="PF11838">
    <property type="entry name" value="ERAP1_C"/>
    <property type="match status" value="1"/>
</dbReference>